<gene>
    <name evidence="1" type="ORF">Egran_03160</name>
</gene>
<name>A0A232LZ43_9EURO</name>
<dbReference type="EMBL" id="NPHW01003726">
    <property type="protein sequence ID" value="OXV09077.1"/>
    <property type="molecule type" value="Genomic_DNA"/>
</dbReference>
<organism evidence="1 2">
    <name type="scientific">Elaphomyces granulatus</name>
    <dbReference type="NCBI Taxonomy" id="519963"/>
    <lineage>
        <taxon>Eukaryota</taxon>
        <taxon>Fungi</taxon>
        <taxon>Dikarya</taxon>
        <taxon>Ascomycota</taxon>
        <taxon>Pezizomycotina</taxon>
        <taxon>Eurotiomycetes</taxon>
        <taxon>Eurotiomycetidae</taxon>
        <taxon>Eurotiales</taxon>
        <taxon>Elaphomycetaceae</taxon>
        <taxon>Elaphomyces</taxon>
    </lineage>
</organism>
<keyword evidence="2" id="KW-1185">Reference proteome</keyword>
<evidence type="ECO:0000313" key="1">
    <source>
        <dbReference type="EMBL" id="OXV09077.1"/>
    </source>
</evidence>
<proteinExistence type="predicted"/>
<reference evidence="1 2" key="1">
    <citation type="journal article" date="2015" name="Environ. Microbiol.">
        <title>Metagenome sequence of Elaphomyces granulatus from sporocarp tissue reveals Ascomycota ectomycorrhizal fingerprints of genome expansion and a Proteobacteria-rich microbiome.</title>
        <authorList>
            <person name="Quandt C.A."/>
            <person name="Kohler A."/>
            <person name="Hesse C.N."/>
            <person name="Sharpton T.J."/>
            <person name="Martin F."/>
            <person name="Spatafora J.W."/>
        </authorList>
    </citation>
    <scope>NUCLEOTIDE SEQUENCE [LARGE SCALE GENOMIC DNA]</scope>
    <source>
        <strain evidence="1 2">OSC145934</strain>
    </source>
</reference>
<protein>
    <submittedName>
        <fullName evidence="1">Uncharacterized protein</fullName>
    </submittedName>
</protein>
<accession>A0A232LZ43</accession>
<dbReference type="Proteomes" id="UP000243515">
    <property type="component" value="Unassembled WGS sequence"/>
</dbReference>
<evidence type="ECO:0000313" key="2">
    <source>
        <dbReference type="Proteomes" id="UP000243515"/>
    </source>
</evidence>
<comment type="caution">
    <text evidence="1">The sequence shown here is derived from an EMBL/GenBank/DDBJ whole genome shotgun (WGS) entry which is preliminary data.</text>
</comment>
<dbReference type="AlphaFoldDB" id="A0A232LZ43"/>
<sequence>MNDLALTYLNKEDNTPA</sequence>